<dbReference type="VEuPathDB" id="FungiDB:PHYBLDRAFT_168889"/>
<name>A0A162XAG9_PHYB8</name>
<reference evidence="3" key="1">
    <citation type="submission" date="2015-06" db="EMBL/GenBank/DDBJ databases">
        <title>Expansion of signal transduction pathways in fungi by whole-genome duplication.</title>
        <authorList>
            <consortium name="DOE Joint Genome Institute"/>
            <person name="Corrochano L.M."/>
            <person name="Kuo A."/>
            <person name="Marcet-Houben M."/>
            <person name="Polaino S."/>
            <person name="Salamov A."/>
            <person name="Villalobos J.M."/>
            <person name="Alvarez M.I."/>
            <person name="Avalos J."/>
            <person name="Benito E.P."/>
            <person name="Benoit I."/>
            <person name="Burger G."/>
            <person name="Camino L.P."/>
            <person name="Canovas D."/>
            <person name="Cerda-Olmedo E."/>
            <person name="Cheng J.-F."/>
            <person name="Dominguez A."/>
            <person name="Elias M."/>
            <person name="Eslava A.P."/>
            <person name="Glaser F."/>
            <person name="Grimwood J."/>
            <person name="Gutierrez G."/>
            <person name="Heitman J."/>
            <person name="Henrissat B."/>
            <person name="Iturriaga E.A."/>
            <person name="Lang B.F."/>
            <person name="Lavin J.L."/>
            <person name="Lee S."/>
            <person name="Li W."/>
            <person name="Lindquist E."/>
            <person name="Lopez-Garcia S."/>
            <person name="Luque E.M."/>
            <person name="Marcos A.T."/>
            <person name="Martin J."/>
            <person name="McCluskey K."/>
            <person name="Medina H.R."/>
            <person name="Miralles-Duran A."/>
            <person name="Miyazaki A."/>
            <person name="Munoz-Torres E."/>
            <person name="Oguiza J.A."/>
            <person name="Ohm R."/>
            <person name="Olmedo M."/>
            <person name="Orejas M."/>
            <person name="Ortiz-Castellanos L."/>
            <person name="Pisabarro A.G."/>
            <person name="Rodriguez-Romero J."/>
            <person name="Ruiz-Herrera J."/>
            <person name="Ruiz-Vazquez R."/>
            <person name="Sanz C."/>
            <person name="Schackwitz W."/>
            <person name="Schmutz J."/>
            <person name="Shahriari M."/>
            <person name="Shelest E."/>
            <person name="Silva-Franco F."/>
            <person name="Soanes D."/>
            <person name="Syed K."/>
            <person name="Tagua V.G."/>
            <person name="Talbot N.J."/>
            <person name="Thon M."/>
            <person name="De vries R.P."/>
            <person name="Wiebenga A."/>
            <person name="Yadav J.S."/>
            <person name="Braun E.L."/>
            <person name="Baker S."/>
            <person name="Garre V."/>
            <person name="Horwitz B."/>
            <person name="Torres-Martinez S."/>
            <person name="Idnurm A."/>
            <person name="Herrera-Estrella A."/>
            <person name="Gabaldon T."/>
            <person name="Grigoriev I.V."/>
        </authorList>
    </citation>
    <scope>NUCLEOTIDE SEQUENCE [LARGE SCALE GENOMIC DNA]</scope>
    <source>
        <strain evidence="3">NRRL 1555(-)</strain>
    </source>
</reference>
<evidence type="ECO:0000256" key="1">
    <source>
        <dbReference type="SAM" id="Phobius"/>
    </source>
</evidence>
<keyword evidence="1" id="KW-1133">Transmembrane helix</keyword>
<proteinExistence type="predicted"/>
<keyword evidence="1" id="KW-0472">Membrane</keyword>
<dbReference type="Proteomes" id="UP000077315">
    <property type="component" value="Unassembled WGS sequence"/>
</dbReference>
<dbReference type="InParanoid" id="A0A162XAG9"/>
<dbReference type="GeneID" id="28996867"/>
<sequence>MMTGLTKQIESGSLFSLLLTYKLFFKKRYQEIKVKPAVLSCECSNDMSCHLITIAIAIAIAINITCLFILFKCKRKTQNANGECGCSGALIDSDFDLDVDFGVIEINEKLLS</sequence>
<gene>
    <name evidence="2" type="ORF">PHYBLDRAFT_168889</name>
</gene>
<evidence type="ECO:0000313" key="3">
    <source>
        <dbReference type="Proteomes" id="UP000077315"/>
    </source>
</evidence>
<dbReference type="RefSeq" id="XP_018291585.1">
    <property type="nucleotide sequence ID" value="XM_018435961.1"/>
</dbReference>
<keyword evidence="1" id="KW-0812">Transmembrane</keyword>
<keyword evidence="3" id="KW-1185">Reference proteome</keyword>
<dbReference type="AlphaFoldDB" id="A0A162XAG9"/>
<dbReference type="EMBL" id="KV440981">
    <property type="protein sequence ID" value="OAD73545.1"/>
    <property type="molecule type" value="Genomic_DNA"/>
</dbReference>
<organism evidence="2 3">
    <name type="scientific">Phycomyces blakesleeanus (strain ATCC 8743b / DSM 1359 / FGSC 10004 / NBRC 33097 / NRRL 1555)</name>
    <dbReference type="NCBI Taxonomy" id="763407"/>
    <lineage>
        <taxon>Eukaryota</taxon>
        <taxon>Fungi</taxon>
        <taxon>Fungi incertae sedis</taxon>
        <taxon>Mucoromycota</taxon>
        <taxon>Mucoromycotina</taxon>
        <taxon>Mucoromycetes</taxon>
        <taxon>Mucorales</taxon>
        <taxon>Phycomycetaceae</taxon>
        <taxon>Phycomyces</taxon>
    </lineage>
</organism>
<evidence type="ECO:0000313" key="2">
    <source>
        <dbReference type="EMBL" id="OAD73545.1"/>
    </source>
</evidence>
<protein>
    <submittedName>
        <fullName evidence="2">Uncharacterized protein</fullName>
    </submittedName>
</protein>
<accession>A0A162XAG9</accession>
<feature type="transmembrane region" description="Helical" evidence="1">
    <location>
        <begin position="51"/>
        <end position="71"/>
    </location>
</feature>